<feature type="compositionally biased region" description="Basic and acidic residues" evidence="5">
    <location>
        <begin position="54"/>
        <end position="72"/>
    </location>
</feature>
<proteinExistence type="predicted"/>
<feature type="compositionally biased region" description="Polar residues" evidence="5">
    <location>
        <begin position="324"/>
        <end position="338"/>
    </location>
</feature>
<dbReference type="InterPro" id="IPR038336">
    <property type="entry name" value="NET_sf"/>
</dbReference>
<feature type="compositionally biased region" description="Acidic residues" evidence="5">
    <location>
        <begin position="346"/>
        <end position="355"/>
    </location>
</feature>
<dbReference type="PRINTS" id="PR00503">
    <property type="entry name" value="BROMODOMAIN"/>
</dbReference>
<dbReference type="Pfam" id="PF00439">
    <property type="entry name" value="Bromodomain"/>
    <property type="match status" value="1"/>
</dbReference>
<evidence type="ECO:0008006" key="10">
    <source>
        <dbReference type="Google" id="ProtNLM"/>
    </source>
</evidence>
<dbReference type="PROSITE" id="PS00633">
    <property type="entry name" value="BROMODOMAIN_1"/>
    <property type="match status" value="1"/>
</dbReference>
<dbReference type="InterPro" id="IPR001487">
    <property type="entry name" value="Bromodomain"/>
</dbReference>
<dbReference type="PROSITE" id="PS51525">
    <property type="entry name" value="NET"/>
    <property type="match status" value="1"/>
</dbReference>
<keyword evidence="3" id="KW-0804">Transcription</keyword>
<feature type="compositionally biased region" description="Pro residues" evidence="5">
    <location>
        <begin position="212"/>
        <end position="225"/>
    </location>
</feature>
<dbReference type="Pfam" id="PF17035">
    <property type="entry name" value="BET"/>
    <property type="match status" value="1"/>
</dbReference>
<protein>
    <recommendedName>
        <fullName evidence="10">Bromo domain-containing protein</fullName>
    </recommendedName>
</protein>
<dbReference type="InterPro" id="IPR036427">
    <property type="entry name" value="Bromodomain-like_sf"/>
</dbReference>
<keyword evidence="9" id="KW-1185">Reference proteome</keyword>
<evidence type="ECO:0000256" key="3">
    <source>
        <dbReference type="ARBA" id="ARBA00023163"/>
    </source>
</evidence>
<accession>A0A1R2BNL4</accession>
<dbReference type="SUPFAM" id="SSF47370">
    <property type="entry name" value="Bromodomain"/>
    <property type="match status" value="1"/>
</dbReference>
<feature type="region of interest" description="Disordered" evidence="5">
    <location>
        <begin position="303"/>
        <end position="404"/>
    </location>
</feature>
<dbReference type="Gene3D" id="1.20.1270.220">
    <property type="match status" value="1"/>
</dbReference>
<keyword evidence="2 4" id="KW-0103">Bromodomain</keyword>
<feature type="region of interest" description="Disordered" evidence="5">
    <location>
        <begin position="49"/>
        <end position="72"/>
    </location>
</feature>
<dbReference type="Gene3D" id="1.20.920.10">
    <property type="entry name" value="Bromodomain-like"/>
    <property type="match status" value="1"/>
</dbReference>
<evidence type="ECO:0000259" key="7">
    <source>
        <dbReference type="PROSITE" id="PS51525"/>
    </source>
</evidence>
<gene>
    <name evidence="8" type="ORF">SteCoe_21845</name>
</gene>
<dbReference type="AlphaFoldDB" id="A0A1R2BNL4"/>
<dbReference type="InterPro" id="IPR027353">
    <property type="entry name" value="NET_dom"/>
</dbReference>
<dbReference type="Proteomes" id="UP000187209">
    <property type="component" value="Unassembled WGS sequence"/>
</dbReference>
<sequence length="404" mass="46101">MEFTATQITILNAILPAKYKIDFAAKLESRPVTAVQRKSEAENLDFNVRFQPRIPEKRPPKEQRSASDEIPESKIKQSEGFKKLWKILTELKKQPRCNYFFSVPDKRSNSDYYEKIKNPIDINTIENKLLNGEYETGYQFALDIRQIWNNSFYYNSGKQDIYSATLDLSMFFEKTMKGNDDIIIGEPKAISTELKKVDKPQKNTKPIQSRPEAPPPPAPAPPPKPVVVNKPPQDKPLGFLEKKQLCQNIKSLEPKYLKGVLDIVKECTDIKGEELEFDIDKLPPKVCRDLDKYVKNCIQNISRSQKKSKPTTTEAISRSKEVTQSKINDITSQITNIYTPDKPEVQEEPAEESESESSSTSESEEDDDEMPATNSMHDYGFNGKDDVPDFRSSPSGIIDIDNIY</sequence>
<feature type="domain" description="Bromo" evidence="6">
    <location>
        <begin position="92"/>
        <end position="162"/>
    </location>
</feature>
<evidence type="ECO:0000313" key="8">
    <source>
        <dbReference type="EMBL" id="OMJ78362.1"/>
    </source>
</evidence>
<organism evidence="8 9">
    <name type="scientific">Stentor coeruleus</name>
    <dbReference type="NCBI Taxonomy" id="5963"/>
    <lineage>
        <taxon>Eukaryota</taxon>
        <taxon>Sar</taxon>
        <taxon>Alveolata</taxon>
        <taxon>Ciliophora</taxon>
        <taxon>Postciliodesmatophora</taxon>
        <taxon>Heterotrichea</taxon>
        <taxon>Heterotrichida</taxon>
        <taxon>Stentoridae</taxon>
        <taxon>Stentor</taxon>
    </lineage>
</organism>
<evidence type="ECO:0000256" key="5">
    <source>
        <dbReference type="SAM" id="MobiDB-lite"/>
    </source>
</evidence>
<evidence type="ECO:0000256" key="4">
    <source>
        <dbReference type="PROSITE-ProRule" id="PRU00035"/>
    </source>
</evidence>
<evidence type="ECO:0000256" key="1">
    <source>
        <dbReference type="ARBA" id="ARBA00023015"/>
    </source>
</evidence>
<dbReference type="PANTHER" id="PTHR45926">
    <property type="entry name" value="OSJNBA0053K19.4 PROTEIN"/>
    <property type="match status" value="1"/>
</dbReference>
<name>A0A1R2BNL4_9CILI</name>
<keyword evidence="1" id="KW-0805">Transcription regulation</keyword>
<dbReference type="InterPro" id="IPR018359">
    <property type="entry name" value="Bromodomain_CS"/>
</dbReference>
<dbReference type="OrthoDB" id="21449at2759"/>
<comment type="caution">
    <text evidence="8">The sequence shown here is derived from an EMBL/GenBank/DDBJ whole genome shotgun (WGS) entry which is preliminary data.</text>
</comment>
<dbReference type="PROSITE" id="PS50014">
    <property type="entry name" value="BROMODOMAIN_2"/>
    <property type="match status" value="1"/>
</dbReference>
<evidence type="ECO:0000256" key="2">
    <source>
        <dbReference type="ARBA" id="ARBA00023117"/>
    </source>
</evidence>
<reference evidence="8 9" key="1">
    <citation type="submission" date="2016-11" db="EMBL/GenBank/DDBJ databases">
        <title>The macronuclear genome of Stentor coeruleus: a giant cell with tiny introns.</title>
        <authorList>
            <person name="Slabodnick M."/>
            <person name="Ruby J.G."/>
            <person name="Reiff S.B."/>
            <person name="Swart E.C."/>
            <person name="Gosai S."/>
            <person name="Prabakaran S."/>
            <person name="Witkowska E."/>
            <person name="Larue G.E."/>
            <person name="Fisher S."/>
            <person name="Freeman R.M."/>
            <person name="Gunawardena J."/>
            <person name="Chu W."/>
            <person name="Stover N.A."/>
            <person name="Gregory B.D."/>
            <person name="Nowacki M."/>
            <person name="Derisi J."/>
            <person name="Roy S.W."/>
            <person name="Marshall W.F."/>
            <person name="Sood P."/>
        </authorList>
    </citation>
    <scope>NUCLEOTIDE SEQUENCE [LARGE SCALE GENOMIC DNA]</scope>
    <source>
        <strain evidence="8">WM001</strain>
    </source>
</reference>
<dbReference type="CDD" id="cd04369">
    <property type="entry name" value="Bromodomain"/>
    <property type="match status" value="1"/>
</dbReference>
<feature type="domain" description="NET" evidence="7">
    <location>
        <begin position="227"/>
        <end position="305"/>
    </location>
</feature>
<dbReference type="SMART" id="SM00297">
    <property type="entry name" value="BROMO"/>
    <property type="match status" value="1"/>
</dbReference>
<evidence type="ECO:0000313" key="9">
    <source>
        <dbReference type="Proteomes" id="UP000187209"/>
    </source>
</evidence>
<evidence type="ECO:0000259" key="6">
    <source>
        <dbReference type="PROSITE" id="PS50014"/>
    </source>
</evidence>
<feature type="region of interest" description="Disordered" evidence="5">
    <location>
        <begin position="194"/>
        <end position="233"/>
    </location>
</feature>
<dbReference type="EMBL" id="MPUH01000525">
    <property type="protein sequence ID" value="OMJ78362.1"/>
    <property type="molecule type" value="Genomic_DNA"/>
</dbReference>